<dbReference type="EMBL" id="AJVK01030815">
    <property type="status" value="NOT_ANNOTATED_CDS"/>
    <property type="molecule type" value="Genomic_DNA"/>
</dbReference>
<dbReference type="PRINTS" id="PR00135">
    <property type="entry name" value="LYZLACT"/>
</dbReference>
<name>A0A1B0DCE0_PHLPP</name>
<dbReference type="VEuPathDB" id="VectorBase:PPAPM1_005579"/>
<keyword evidence="6" id="KW-0326">Glycosidase</keyword>
<dbReference type="SUPFAM" id="SSF53955">
    <property type="entry name" value="Lysozyme-like"/>
    <property type="match status" value="1"/>
</dbReference>
<keyword evidence="4" id="KW-0081">Bacteriolytic enzyme</keyword>
<proteinExistence type="inferred from homology"/>
<organism evidence="8 9">
    <name type="scientific">Phlebotomus papatasi</name>
    <name type="common">Sandfly</name>
    <dbReference type="NCBI Taxonomy" id="29031"/>
    <lineage>
        <taxon>Eukaryota</taxon>
        <taxon>Metazoa</taxon>
        <taxon>Ecdysozoa</taxon>
        <taxon>Arthropoda</taxon>
        <taxon>Hexapoda</taxon>
        <taxon>Insecta</taxon>
        <taxon>Pterygota</taxon>
        <taxon>Neoptera</taxon>
        <taxon>Endopterygota</taxon>
        <taxon>Diptera</taxon>
        <taxon>Nematocera</taxon>
        <taxon>Psychodoidea</taxon>
        <taxon>Psychodidae</taxon>
        <taxon>Phlebotomus</taxon>
        <taxon>Phlebotomus</taxon>
    </lineage>
</organism>
<dbReference type="Pfam" id="PF00062">
    <property type="entry name" value="Lys"/>
    <property type="match status" value="1"/>
</dbReference>
<evidence type="ECO:0000313" key="9">
    <source>
        <dbReference type="Proteomes" id="UP000092462"/>
    </source>
</evidence>
<keyword evidence="4" id="KW-0929">Antimicrobial</keyword>
<dbReference type="GO" id="GO:0003796">
    <property type="term" value="F:lysozyme activity"/>
    <property type="evidence" value="ECO:0007669"/>
    <property type="project" value="UniProtKB-EC"/>
</dbReference>
<evidence type="ECO:0000313" key="8">
    <source>
        <dbReference type="EnsemblMetazoa" id="PPAI005479-PA"/>
    </source>
</evidence>
<evidence type="ECO:0000256" key="2">
    <source>
        <dbReference type="ARBA" id="ARBA00010859"/>
    </source>
</evidence>
<dbReference type="InterPro" id="IPR001916">
    <property type="entry name" value="Glyco_hydro_22"/>
</dbReference>
<dbReference type="PROSITE" id="PS51348">
    <property type="entry name" value="GLYCOSYL_HYDROL_F22_2"/>
    <property type="match status" value="1"/>
</dbReference>
<evidence type="ECO:0000256" key="4">
    <source>
        <dbReference type="ARBA" id="ARBA00022638"/>
    </source>
</evidence>
<reference evidence="8" key="1">
    <citation type="submission" date="2022-08" db="UniProtKB">
        <authorList>
            <consortium name="EnsemblMetazoa"/>
        </authorList>
    </citation>
    <scope>IDENTIFICATION</scope>
    <source>
        <strain evidence="8">Israel</strain>
    </source>
</reference>
<evidence type="ECO:0000256" key="1">
    <source>
        <dbReference type="ARBA" id="ARBA00000632"/>
    </source>
</evidence>
<evidence type="ECO:0000256" key="7">
    <source>
        <dbReference type="RuleBase" id="RU004440"/>
    </source>
</evidence>
<dbReference type="EnsemblMetazoa" id="PPAI005479-RA">
    <property type="protein sequence ID" value="PPAI005479-PA"/>
    <property type="gene ID" value="PPAI005479"/>
</dbReference>
<comment type="similarity">
    <text evidence="2 7">Belongs to the glycosyl hydrolase 22 family.</text>
</comment>
<dbReference type="FunFam" id="1.10.530.10:FF:000001">
    <property type="entry name" value="Lysozyme C"/>
    <property type="match status" value="1"/>
</dbReference>
<comment type="catalytic activity">
    <reaction evidence="1">
        <text>Hydrolysis of (1-&gt;4)-beta-linkages between N-acetylmuramic acid and N-acetyl-D-glucosamine residues in a peptidoglycan and between N-acetyl-D-glucosamine residues in chitodextrins.</text>
        <dbReference type="EC" id="3.2.1.17"/>
    </reaction>
</comment>
<dbReference type="AlphaFoldDB" id="A0A1B0DCE0"/>
<dbReference type="EC" id="3.2.1.17" evidence="3"/>
<dbReference type="PANTHER" id="PTHR11407">
    <property type="entry name" value="LYSOZYME C"/>
    <property type="match status" value="1"/>
</dbReference>
<sequence length="169" mass="19496">MKLLAIVIFGLVLGFSNARRYEFCELARELARYFPRNDLPNWMCLIQSESNYDTRAINRHNTDGSWDYGLFQINDRYWCAGQYIGGKNICGINCETLLDAGLGYQIDCIKTIHREHGFYGWEGWKAKCNGKSLPSVNHCFTSAAYFFTMEYDNLPELLMLGNGLDIKFK</sequence>
<dbReference type="Gene3D" id="1.10.530.10">
    <property type="match status" value="1"/>
</dbReference>
<evidence type="ECO:0000256" key="3">
    <source>
        <dbReference type="ARBA" id="ARBA00012732"/>
    </source>
</evidence>
<evidence type="ECO:0000256" key="5">
    <source>
        <dbReference type="ARBA" id="ARBA00023157"/>
    </source>
</evidence>
<keyword evidence="6" id="KW-0378">Hydrolase</keyword>
<evidence type="ECO:0000256" key="6">
    <source>
        <dbReference type="ARBA" id="ARBA00023295"/>
    </source>
</evidence>
<dbReference type="PANTHER" id="PTHR11407:SF63">
    <property type="entry name" value="LYSOZYME C"/>
    <property type="match status" value="1"/>
</dbReference>
<keyword evidence="5" id="KW-1015">Disulfide bond</keyword>
<dbReference type="CDD" id="cd16899">
    <property type="entry name" value="LYZ_C_invert"/>
    <property type="match status" value="1"/>
</dbReference>
<dbReference type="GO" id="GO:0031640">
    <property type="term" value="P:killing of cells of another organism"/>
    <property type="evidence" value="ECO:0007669"/>
    <property type="project" value="UniProtKB-KW"/>
</dbReference>
<dbReference type="VEuPathDB" id="VectorBase:PPAI005479"/>
<dbReference type="Proteomes" id="UP000092462">
    <property type="component" value="Unassembled WGS sequence"/>
</dbReference>
<accession>A0A1B0DCE0</accession>
<protein>
    <recommendedName>
        <fullName evidence="3">lysozyme</fullName>
        <ecNumber evidence="3">3.2.1.17</ecNumber>
    </recommendedName>
</protein>
<dbReference type="InterPro" id="IPR023346">
    <property type="entry name" value="Lysozyme-like_dom_sf"/>
</dbReference>
<keyword evidence="9" id="KW-1185">Reference proteome</keyword>
<dbReference type="SMART" id="SM00263">
    <property type="entry name" value="LYZ1"/>
    <property type="match status" value="1"/>
</dbReference>
<dbReference type="GO" id="GO:0042742">
    <property type="term" value="P:defense response to bacterium"/>
    <property type="evidence" value="ECO:0007669"/>
    <property type="project" value="UniProtKB-KW"/>
</dbReference>